<dbReference type="EMBL" id="CAEZWO010000022">
    <property type="protein sequence ID" value="CAB4654481.1"/>
    <property type="molecule type" value="Genomic_DNA"/>
</dbReference>
<dbReference type="GO" id="GO:0005524">
    <property type="term" value="F:ATP binding"/>
    <property type="evidence" value="ECO:0007669"/>
    <property type="project" value="UniProtKB-KW"/>
</dbReference>
<dbReference type="Pfam" id="PF00581">
    <property type="entry name" value="Rhodanese"/>
    <property type="match status" value="1"/>
</dbReference>
<dbReference type="InterPro" id="IPR036873">
    <property type="entry name" value="Rhodanese-like_dom_sf"/>
</dbReference>
<dbReference type="GO" id="GO:0008641">
    <property type="term" value="F:ubiquitin-like modifier activating enzyme activity"/>
    <property type="evidence" value="ECO:0007669"/>
    <property type="project" value="InterPro"/>
</dbReference>
<organism evidence="5">
    <name type="scientific">freshwater metagenome</name>
    <dbReference type="NCBI Taxonomy" id="449393"/>
    <lineage>
        <taxon>unclassified sequences</taxon>
        <taxon>metagenomes</taxon>
        <taxon>ecological metagenomes</taxon>
    </lineage>
</organism>
<proteinExistence type="predicted"/>
<dbReference type="CDD" id="cd00757">
    <property type="entry name" value="ThiF_MoeB_HesA_family"/>
    <property type="match status" value="1"/>
</dbReference>
<dbReference type="GO" id="GO:0008146">
    <property type="term" value="F:sulfotransferase activity"/>
    <property type="evidence" value="ECO:0007669"/>
    <property type="project" value="TreeGrafter"/>
</dbReference>
<dbReference type="GO" id="GO:0004792">
    <property type="term" value="F:thiosulfate-cyanide sulfurtransferase activity"/>
    <property type="evidence" value="ECO:0007669"/>
    <property type="project" value="TreeGrafter"/>
</dbReference>
<evidence type="ECO:0000256" key="2">
    <source>
        <dbReference type="ARBA" id="ARBA00022741"/>
    </source>
</evidence>
<dbReference type="NCBIfam" id="NF004281">
    <property type="entry name" value="PRK05690.1"/>
    <property type="match status" value="1"/>
</dbReference>
<keyword evidence="2" id="KW-0547">Nucleotide-binding</keyword>
<dbReference type="InterPro" id="IPR001763">
    <property type="entry name" value="Rhodanese-like_dom"/>
</dbReference>
<evidence type="ECO:0000256" key="1">
    <source>
        <dbReference type="ARBA" id="ARBA00022679"/>
    </source>
</evidence>
<evidence type="ECO:0000259" key="4">
    <source>
        <dbReference type="PROSITE" id="PS50206"/>
    </source>
</evidence>
<dbReference type="InterPro" id="IPR045886">
    <property type="entry name" value="ThiF/MoeB/HesA"/>
</dbReference>
<dbReference type="CDD" id="cd00158">
    <property type="entry name" value="RHOD"/>
    <property type="match status" value="1"/>
</dbReference>
<dbReference type="FunFam" id="3.40.50.720:FF:000033">
    <property type="entry name" value="Adenylyltransferase and sulfurtransferase MOCS3"/>
    <property type="match status" value="1"/>
</dbReference>
<dbReference type="GO" id="GO:0005829">
    <property type="term" value="C:cytosol"/>
    <property type="evidence" value="ECO:0007669"/>
    <property type="project" value="TreeGrafter"/>
</dbReference>
<dbReference type="AlphaFoldDB" id="A0A6J6KY04"/>
<dbReference type="Gene3D" id="3.40.250.10">
    <property type="entry name" value="Rhodanese-like domain"/>
    <property type="match status" value="1"/>
</dbReference>
<dbReference type="EMBL" id="CAFBMY010000128">
    <property type="protein sequence ID" value="CAB4929928.1"/>
    <property type="molecule type" value="Genomic_DNA"/>
</dbReference>
<evidence type="ECO:0000313" key="5">
    <source>
        <dbReference type="EMBL" id="CAB4654481.1"/>
    </source>
</evidence>
<reference evidence="5" key="1">
    <citation type="submission" date="2020-05" db="EMBL/GenBank/DDBJ databases">
        <authorList>
            <person name="Chiriac C."/>
            <person name="Salcher M."/>
            <person name="Ghai R."/>
            <person name="Kavagutti S V."/>
        </authorList>
    </citation>
    <scope>NUCLEOTIDE SEQUENCE</scope>
</reference>
<keyword evidence="3" id="KW-0067">ATP-binding</keyword>
<dbReference type="GO" id="GO:0016779">
    <property type="term" value="F:nucleotidyltransferase activity"/>
    <property type="evidence" value="ECO:0007669"/>
    <property type="project" value="TreeGrafter"/>
</dbReference>
<name>A0A6J6KY04_9ZZZZ</name>
<protein>
    <submittedName>
        <fullName evidence="5">Unannotated protein</fullName>
    </submittedName>
</protein>
<accession>A0A6J6KY04</accession>
<keyword evidence="1" id="KW-0808">Transferase</keyword>
<dbReference type="Gene3D" id="3.40.50.720">
    <property type="entry name" value="NAD(P)-binding Rossmann-like Domain"/>
    <property type="match status" value="1"/>
</dbReference>
<evidence type="ECO:0000313" key="7">
    <source>
        <dbReference type="EMBL" id="CAB4985123.1"/>
    </source>
</evidence>
<evidence type="ECO:0000313" key="6">
    <source>
        <dbReference type="EMBL" id="CAB4929928.1"/>
    </source>
</evidence>
<dbReference type="InterPro" id="IPR035985">
    <property type="entry name" value="Ubiquitin-activating_enz"/>
</dbReference>
<feature type="domain" description="Rhodanese" evidence="4">
    <location>
        <begin position="268"/>
        <end position="351"/>
    </location>
</feature>
<dbReference type="SMART" id="SM00450">
    <property type="entry name" value="RHOD"/>
    <property type="match status" value="1"/>
</dbReference>
<dbReference type="InterPro" id="IPR000594">
    <property type="entry name" value="ThiF_NAD_FAD-bd"/>
</dbReference>
<dbReference type="SUPFAM" id="SSF69572">
    <property type="entry name" value="Activating enzymes of the ubiquitin-like proteins"/>
    <property type="match status" value="1"/>
</dbReference>
<dbReference type="EMBL" id="CAFBOJ010000111">
    <property type="protein sequence ID" value="CAB4985123.1"/>
    <property type="molecule type" value="Genomic_DNA"/>
</dbReference>
<dbReference type="PANTHER" id="PTHR10953:SF102">
    <property type="entry name" value="ADENYLYLTRANSFERASE AND SULFURTRANSFERASE MOCS3"/>
    <property type="match status" value="1"/>
</dbReference>
<dbReference type="Pfam" id="PF00899">
    <property type="entry name" value="ThiF"/>
    <property type="match status" value="1"/>
</dbReference>
<gene>
    <name evidence="5" type="ORF">UFOPK2254_00357</name>
    <name evidence="6" type="ORF">UFOPK3707_00800</name>
    <name evidence="7" type="ORF">UFOPK3937_00964</name>
</gene>
<dbReference type="PROSITE" id="PS50206">
    <property type="entry name" value="RHODANESE_3"/>
    <property type="match status" value="1"/>
</dbReference>
<dbReference type="PANTHER" id="PTHR10953">
    <property type="entry name" value="UBIQUITIN-ACTIVATING ENZYME E1"/>
    <property type="match status" value="1"/>
</dbReference>
<evidence type="ECO:0000256" key="3">
    <source>
        <dbReference type="ARBA" id="ARBA00022840"/>
    </source>
</evidence>
<sequence>MIPEVGTLGQRRITNARVLCVGAGGLGSPVLMYLAAAGVGTLGIIDCDVVDESNLQRQIIHGHSDIGRKKIESARAKIQEINPDVSVEIHDMRLDRENVLELFSRYDIIVDGTDNFATRYLINDACVILNKPCVWGSIYRFDGQASVFWSEHGPCYRCLHPTPPPKGMVPNCAEGGVLGSLCATIGSIQATETIKLITGVGNVLVGSVIIYDGLEMDMKKISVERDPKCVVCANASAAQLMDDYEEFCGVSSFASEITAQELAQRISSGEDFQLIDVREPYEWDESRIEGAILIPQAEFYDGRAQLKISLDRPVVLYCHLGVRSAHALDALKQSGFSQVSHLHGGIVSWDDYVRNG</sequence>